<evidence type="ECO:0000259" key="7">
    <source>
        <dbReference type="Pfam" id="PF20309"/>
    </source>
</evidence>
<dbReference type="PANTHER" id="PTHR11584:SF394">
    <property type="entry name" value="APOPTOTIC SIGNAL-REGULATING KINASE 1, ISOFORM C"/>
    <property type="match status" value="1"/>
</dbReference>
<sequence>MLSMYWETTENSVDGALETDSIATCSVELSEDSTSKMDIACVLDLQQSENLFHRQKAFEEAKNACDRVRAKFHHIEFEKLDCGDTNVLDTFYNADIAVIDLSIQLQRSALFYHLGVRESFGMKENILLYNGLDSKATIRLKLSCGSYTLVPYDFEDAKVCLSRSTVDKPINDELISLSDKLKKLYEEVEVQSK</sequence>
<dbReference type="InterPro" id="IPR046872">
    <property type="entry name" value="DRHyd-ASK"/>
</dbReference>
<keyword evidence="4" id="KW-0418">Kinase</keyword>
<name>A0AAJ6YHE8_9HYME</name>
<reference evidence="9" key="1">
    <citation type="submission" date="2025-08" db="UniProtKB">
        <authorList>
            <consortium name="RefSeq"/>
        </authorList>
    </citation>
    <scope>IDENTIFICATION</scope>
</reference>
<evidence type="ECO:0000256" key="3">
    <source>
        <dbReference type="ARBA" id="ARBA00022741"/>
    </source>
</evidence>
<keyword evidence="1" id="KW-0723">Serine/threonine-protein kinase</keyword>
<evidence type="ECO:0000313" key="9">
    <source>
        <dbReference type="RefSeq" id="XP_011498127.1"/>
    </source>
</evidence>
<feature type="domain" description="MAP3K deoxyribohydrolase" evidence="7">
    <location>
        <begin position="60"/>
        <end position="95"/>
    </location>
</feature>
<dbReference type="Proteomes" id="UP000695007">
    <property type="component" value="Unplaced"/>
</dbReference>
<dbReference type="AlphaFoldDB" id="A0AAJ6YHE8"/>
<dbReference type="Pfam" id="PF20309">
    <property type="entry name" value="DRHyd-ASK"/>
    <property type="match status" value="1"/>
</dbReference>
<protein>
    <submittedName>
        <fullName evidence="9">Mitogen-activated protein kinase kinase kinase 5-like</fullName>
    </submittedName>
</protein>
<keyword evidence="8" id="KW-1185">Reference proteome</keyword>
<keyword evidence="5" id="KW-0067">ATP-binding</keyword>
<dbReference type="Pfam" id="PF13281">
    <property type="entry name" value="MAP3K_TRAF_bd"/>
    <property type="match status" value="1"/>
</dbReference>
<dbReference type="GO" id="GO:0004674">
    <property type="term" value="F:protein serine/threonine kinase activity"/>
    <property type="evidence" value="ECO:0007669"/>
    <property type="project" value="UniProtKB-KW"/>
</dbReference>
<dbReference type="RefSeq" id="XP_011498127.1">
    <property type="nucleotide sequence ID" value="XM_011499825.1"/>
</dbReference>
<evidence type="ECO:0000259" key="6">
    <source>
        <dbReference type="Pfam" id="PF13281"/>
    </source>
</evidence>
<evidence type="ECO:0000256" key="4">
    <source>
        <dbReference type="ARBA" id="ARBA00022777"/>
    </source>
</evidence>
<organism evidence="8 9">
    <name type="scientific">Ceratosolen solmsi marchali</name>
    <dbReference type="NCBI Taxonomy" id="326594"/>
    <lineage>
        <taxon>Eukaryota</taxon>
        <taxon>Metazoa</taxon>
        <taxon>Ecdysozoa</taxon>
        <taxon>Arthropoda</taxon>
        <taxon>Hexapoda</taxon>
        <taxon>Insecta</taxon>
        <taxon>Pterygota</taxon>
        <taxon>Neoptera</taxon>
        <taxon>Endopterygota</taxon>
        <taxon>Hymenoptera</taxon>
        <taxon>Apocrita</taxon>
        <taxon>Proctotrupomorpha</taxon>
        <taxon>Chalcidoidea</taxon>
        <taxon>Agaonidae</taxon>
        <taxon>Agaoninae</taxon>
        <taxon>Ceratosolen</taxon>
    </lineage>
</organism>
<keyword evidence="3" id="KW-0547">Nucleotide-binding</keyword>
<evidence type="ECO:0000256" key="2">
    <source>
        <dbReference type="ARBA" id="ARBA00022679"/>
    </source>
</evidence>
<dbReference type="KEGG" id="csol:105362385"/>
<evidence type="ECO:0000256" key="5">
    <source>
        <dbReference type="ARBA" id="ARBA00022840"/>
    </source>
</evidence>
<dbReference type="PANTHER" id="PTHR11584">
    <property type="entry name" value="SERINE/THREONINE PROTEIN KINASE"/>
    <property type="match status" value="1"/>
</dbReference>
<keyword evidence="2" id="KW-0808">Transferase</keyword>
<dbReference type="GeneID" id="105362385"/>
<proteinExistence type="predicted"/>
<gene>
    <name evidence="9" type="primary">LOC105362385</name>
</gene>
<feature type="domain" description="MAP3K TRAFs-binding" evidence="6">
    <location>
        <begin position="110"/>
        <end position="193"/>
    </location>
</feature>
<dbReference type="GO" id="GO:0005524">
    <property type="term" value="F:ATP binding"/>
    <property type="evidence" value="ECO:0007669"/>
    <property type="project" value="UniProtKB-KW"/>
</dbReference>
<dbReference type="InterPro" id="IPR025136">
    <property type="entry name" value="MAP3K_TRAF-bd"/>
</dbReference>
<evidence type="ECO:0000313" key="8">
    <source>
        <dbReference type="Proteomes" id="UP000695007"/>
    </source>
</evidence>
<evidence type="ECO:0000256" key="1">
    <source>
        <dbReference type="ARBA" id="ARBA00022527"/>
    </source>
</evidence>
<accession>A0AAJ6YHE8</accession>